<organism evidence="5 6">
    <name type="scientific">Comamonas jiangduensis</name>
    <dbReference type="NCBI Taxonomy" id="1194168"/>
    <lineage>
        <taxon>Bacteria</taxon>
        <taxon>Pseudomonadati</taxon>
        <taxon>Pseudomonadota</taxon>
        <taxon>Betaproteobacteria</taxon>
        <taxon>Burkholderiales</taxon>
        <taxon>Comamonadaceae</taxon>
        <taxon>Comamonas</taxon>
    </lineage>
</organism>
<evidence type="ECO:0000256" key="2">
    <source>
        <dbReference type="ARBA" id="ARBA00004818"/>
    </source>
</evidence>
<dbReference type="InterPro" id="IPR036412">
    <property type="entry name" value="HAD-like_sf"/>
</dbReference>
<dbReference type="Pfam" id="PF13419">
    <property type="entry name" value="HAD_2"/>
    <property type="match status" value="1"/>
</dbReference>
<name>A0ABV4IDN1_9BURK</name>
<dbReference type="NCBIfam" id="TIGR01549">
    <property type="entry name" value="HAD-SF-IA-v1"/>
    <property type="match status" value="1"/>
</dbReference>
<dbReference type="PRINTS" id="PR00413">
    <property type="entry name" value="HADHALOGNASE"/>
</dbReference>
<dbReference type="Gene3D" id="3.40.50.1000">
    <property type="entry name" value="HAD superfamily/HAD-like"/>
    <property type="match status" value="1"/>
</dbReference>
<keyword evidence="5" id="KW-0378">Hydrolase</keyword>
<evidence type="ECO:0000313" key="6">
    <source>
        <dbReference type="Proteomes" id="UP001567350"/>
    </source>
</evidence>
<dbReference type="SFLD" id="SFLDS00003">
    <property type="entry name" value="Haloacid_Dehalogenase"/>
    <property type="match status" value="1"/>
</dbReference>
<dbReference type="EMBL" id="JBGJLR010000011">
    <property type="protein sequence ID" value="MEZ2739941.1"/>
    <property type="molecule type" value="Genomic_DNA"/>
</dbReference>
<comment type="pathway">
    <text evidence="2">Organic acid metabolism; glycolate biosynthesis; glycolate from 2-phosphoglycolate: step 1/1.</text>
</comment>
<evidence type="ECO:0000313" key="5">
    <source>
        <dbReference type="EMBL" id="MEZ2739941.1"/>
    </source>
</evidence>
<dbReference type="InterPro" id="IPR050155">
    <property type="entry name" value="HAD-like_hydrolase_sf"/>
</dbReference>
<evidence type="ECO:0000256" key="4">
    <source>
        <dbReference type="ARBA" id="ARBA00013078"/>
    </source>
</evidence>
<dbReference type="InterPro" id="IPR041492">
    <property type="entry name" value="HAD_2"/>
</dbReference>
<comment type="caution">
    <text evidence="5">The sequence shown here is derived from an EMBL/GenBank/DDBJ whole genome shotgun (WGS) entry which is preliminary data.</text>
</comment>
<gene>
    <name evidence="5" type="ORF">ACBP88_10865</name>
</gene>
<dbReference type="Gene3D" id="1.10.150.240">
    <property type="entry name" value="Putative phosphatase, domain 2"/>
    <property type="match status" value="1"/>
</dbReference>
<dbReference type="EC" id="3.1.3.18" evidence="4"/>
<dbReference type="GO" id="GO:0016787">
    <property type="term" value="F:hydrolase activity"/>
    <property type="evidence" value="ECO:0007669"/>
    <property type="project" value="UniProtKB-KW"/>
</dbReference>
<dbReference type="RefSeq" id="WP_370892487.1">
    <property type="nucleotide sequence ID" value="NZ_JBGJLR010000011.1"/>
</dbReference>
<dbReference type="PANTHER" id="PTHR43434">
    <property type="entry name" value="PHOSPHOGLYCOLATE PHOSPHATASE"/>
    <property type="match status" value="1"/>
</dbReference>
<sequence>MHSKDGIPGFDWSGVRAMVFDMDGTLLNTEYVIVQAANHALVHLGHAPLPEGYHMPNMFGTAADLMLDVLHERGVPVPPGGRAEAGALFERFYAAQPSGAAPLYDGVLDWLQAAQARGIKLAVCTNKQHALALKGLEAAGILHLFEVVTGRDSCGVAKPAPEPLFHTLSHLKVSAQDTVFFGDTHADAGCAEAAGVRFVWFKSGFGTERVREFAQVLSFTQYSELAFAPA</sequence>
<dbReference type="InterPro" id="IPR006439">
    <property type="entry name" value="HAD-SF_hydro_IA"/>
</dbReference>
<accession>A0ABV4IDN1</accession>
<dbReference type="InterPro" id="IPR023198">
    <property type="entry name" value="PGP-like_dom2"/>
</dbReference>
<dbReference type="NCBIfam" id="TIGR01509">
    <property type="entry name" value="HAD-SF-IA-v3"/>
    <property type="match status" value="1"/>
</dbReference>
<dbReference type="SUPFAM" id="SSF56784">
    <property type="entry name" value="HAD-like"/>
    <property type="match status" value="1"/>
</dbReference>
<dbReference type="Proteomes" id="UP001567350">
    <property type="component" value="Unassembled WGS sequence"/>
</dbReference>
<protein>
    <recommendedName>
        <fullName evidence="4">phosphoglycolate phosphatase</fullName>
        <ecNumber evidence="4">3.1.3.18</ecNumber>
    </recommendedName>
</protein>
<dbReference type="PROSITE" id="PS01228">
    <property type="entry name" value="COF_1"/>
    <property type="match status" value="1"/>
</dbReference>
<proteinExistence type="inferred from homology"/>
<comment type="similarity">
    <text evidence="3">Belongs to the HAD-like hydrolase superfamily. CbbY/CbbZ/Gph/YieH family.</text>
</comment>
<evidence type="ECO:0000256" key="1">
    <source>
        <dbReference type="ARBA" id="ARBA00000830"/>
    </source>
</evidence>
<dbReference type="InterPro" id="IPR023214">
    <property type="entry name" value="HAD_sf"/>
</dbReference>
<keyword evidence="6" id="KW-1185">Reference proteome</keyword>
<dbReference type="PANTHER" id="PTHR43434:SF1">
    <property type="entry name" value="PHOSPHOGLYCOLATE PHOSPHATASE"/>
    <property type="match status" value="1"/>
</dbReference>
<dbReference type="SFLD" id="SFLDG01129">
    <property type="entry name" value="C1.5:_HAD__Beta-PGM__Phosphata"/>
    <property type="match status" value="1"/>
</dbReference>
<reference evidence="5 6" key="1">
    <citation type="submission" date="2024-08" db="EMBL/GenBank/DDBJ databases">
        <authorList>
            <person name="Feng Z."/>
            <person name="Ronholm J."/>
        </authorList>
    </citation>
    <scope>NUCLEOTIDE SEQUENCE [LARGE SCALE GENOMIC DNA]</scope>
    <source>
        <strain evidence="5 6">4-AB0-8</strain>
    </source>
</reference>
<evidence type="ECO:0000256" key="3">
    <source>
        <dbReference type="ARBA" id="ARBA00006171"/>
    </source>
</evidence>
<comment type="catalytic activity">
    <reaction evidence="1">
        <text>2-phosphoglycolate + H2O = glycolate + phosphate</text>
        <dbReference type="Rhea" id="RHEA:14369"/>
        <dbReference type="ChEBI" id="CHEBI:15377"/>
        <dbReference type="ChEBI" id="CHEBI:29805"/>
        <dbReference type="ChEBI" id="CHEBI:43474"/>
        <dbReference type="ChEBI" id="CHEBI:58033"/>
        <dbReference type="EC" id="3.1.3.18"/>
    </reaction>
</comment>